<protein>
    <submittedName>
        <fullName evidence="2">AAA-4 domain protein</fullName>
    </submittedName>
</protein>
<dbReference type="InterPro" id="IPR007421">
    <property type="entry name" value="Schlafen_AlbA_2_dom"/>
</dbReference>
<dbReference type="PANTHER" id="PTHR12155">
    <property type="entry name" value="SCHLAFEN"/>
    <property type="match status" value="1"/>
</dbReference>
<evidence type="ECO:0000259" key="1">
    <source>
        <dbReference type="Pfam" id="PF04326"/>
    </source>
</evidence>
<dbReference type="PANTHER" id="PTHR12155:SF41">
    <property type="entry name" value="SCHLAFEN ALBA-2 DOMAIN-CONTAINING PROTEIN"/>
    <property type="match status" value="1"/>
</dbReference>
<dbReference type="Gene3D" id="3.30.950.30">
    <property type="entry name" value="Schlafen, AAA domain"/>
    <property type="match status" value="1"/>
</dbReference>
<dbReference type="Pfam" id="PF04326">
    <property type="entry name" value="SLFN_AlbA_2"/>
    <property type="match status" value="1"/>
</dbReference>
<feature type="domain" description="Schlafen AlbA-2" evidence="1">
    <location>
        <begin position="13"/>
        <end position="172"/>
    </location>
</feature>
<reference evidence="2" key="1">
    <citation type="submission" date="2015-07" db="EMBL/GenBank/DDBJ databases">
        <title>Adaptation to a free-living lifestyle via gene acquisitions in the diplomonad Trepomonas sp. PC1.</title>
        <authorList>
            <person name="Xu F."/>
            <person name="Jerlstrom-Hultqvist J."/>
            <person name="Kolisko M."/>
            <person name="Simpson A.G.B."/>
            <person name="Roger A.J."/>
            <person name="Svard S.G."/>
            <person name="Andersson J.O."/>
        </authorList>
    </citation>
    <scope>NUCLEOTIDE SEQUENCE</scope>
    <source>
        <strain evidence="2">PC1</strain>
    </source>
</reference>
<dbReference type="InterPro" id="IPR038461">
    <property type="entry name" value="Schlafen_AlbA_2_dom_sf"/>
</dbReference>
<proteinExistence type="predicted"/>
<sequence>QKLIFDSFLPLEENKEVEFKAIQETKKPVEAIQRYLKDYLNAFVNSQGGSIWFGIEDNCRIKGVFFTAKERDEVRQIVDVLCNQYVPQVDSSIAKVDFIPIYMRVEDIDQTKYRPINVLAGMTYQVETIKANKQLDRVVAVASILQGQSPVYFTSKTHETAYMRRDGGIVKMSPDVVVQRITNGRYSQIKDDLDDYSLLGRKEIIKNCLNFLTANAPTRVLVLYGLISVGKSKIAEFLRQKLVSDRVLFPTVPQIYQIDMRGSLDKHISLNQALIQLIKSMKPDYELKLEEIEEPSQSAQPTSQNFLSALGSLSFFTQDFDTPMISGLKLTKQTQSLLNIYYNLINQNQFTVLCLENVGKPQIAAKLIPQGSNCVVICTCRKSSNMDLMVSGPAVRYQEMNVPPLSDSEGTLIVLRELPQTDFNEAQNISRLCSGLPQVIKVLCSNCKQYGIEPRQLILRLQSINPETRLKQLSPQLFQLISSLLPEQLFTLAKLSVFPQMFSDDAACSLLGQTKIERVFSDSGDAFGQICSLGLVDKVLPPCVGLRTQVWWKIADAIRDYCFKMVERCTIMNVLDRFMLYQNQMASQLNQQLDIFNNLENLQKSEPQTPFKKQVQASQVYELFLTSTPNFELFFKICLAFQKDPRGTTRGKGNQRGLEMIQQLAQFTKQFRPSLAYLYDQVSEQCSRGAKIEHKDLDELDLDWTIWCSLYV</sequence>
<name>A0A146K710_9EUKA</name>
<dbReference type="InterPro" id="IPR029684">
    <property type="entry name" value="Schlafen"/>
</dbReference>
<dbReference type="SUPFAM" id="SSF52540">
    <property type="entry name" value="P-loop containing nucleoside triphosphate hydrolases"/>
    <property type="match status" value="1"/>
</dbReference>
<dbReference type="EMBL" id="GDID01004003">
    <property type="protein sequence ID" value="JAP92603.1"/>
    <property type="molecule type" value="Transcribed_RNA"/>
</dbReference>
<evidence type="ECO:0000313" key="2">
    <source>
        <dbReference type="EMBL" id="JAP92603.1"/>
    </source>
</evidence>
<feature type="non-terminal residue" evidence="2">
    <location>
        <position position="1"/>
    </location>
</feature>
<organism evidence="2">
    <name type="scientific">Trepomonas sp. PC1</name>
    <dbReference type="NCBI Taxonomy" id="1076344"/>
    <lineage>
        <taxon>Eukaryota</taxon>
        <taxon>Metamonada</taxon>
        <taxon>Diplomonadida</taxon>
        <taxon>Hexamitidae</taxon>
        <taxon>Hexamitinae</taxon>
        <taxon>Trepomonas</taxon>
    </lineage>
</organism>
<dbReference type="Gene3D" id="3.40.50.300">
    <property type="entry name" value="P-loop containing nucleotide triphosphate hydrolases"/>
    <property type="match status" value="1"/>
</dbReference>
<dbReference type="InterPro" id="IPR027417">
    <property type="entry name" value="P-loop_NTPase"/>
</dbReference>
<gene>
    <name evidence="2" type="ORF">TPC1_15402</name>
</gene>
<accession>A0A146K710</accession>
<dbReference type="AlphaFoldDB" id="A0A146K710"/>